<gene>
    <name evidence="1" type="ORF">SEA_WEASELS2_159</name>
</gene>
<evidence type="ECO:0000313" key="2">
    <source>
        <dbReference type="Proteomes" id="UP000224902"/>
    </source>
</evidence>
<dbReference type="EMBL" id="KX774321">
    <property type="protein sequence ID" value="AOZ63739.1"/>
    <property type="molecule type" value="Genomic_DNA"/>
</dbReference>
<proteinExistence type="predicted"/>
<name>A0A1I9SAD3_9CAUD</name>
<keyword evidence="2" id="KW-1185">Reference proteome</keyword>
<protein>
    <submittedName>
        <fullName evidence="1">Uncharacterized protein</fullName>
    </submittedName>
</protein>
<reference evidence="2" key="1">
    <citation type="submission" date="2016-08" db="EMBL/GenBank/DDBJ databases">
        <authorList>
            <person name="Seilhamer J.J."/>
        </authorList>
    </citation>
    <scope>NUCLEOTIDE SEQUENCE [LARGE SCALE GENOMIC DNA]</scope>
</reference>
<sequence length="62" mass="6837">MCKGVAVAAIAMLVLFSLFSAYQQDERRISNCKSVGGYPSSGQCLIVKDNKIVEIEYKEYNG</sequence>
<accession>A0A1I9SAD3</accession>
<evidence type="ECO:0000313" key="1">
    <source>
        <dbReference type="EMBL" id="AOZ63739.1"/>
    </source>
</evidence>
<dbReference type="Proteomes" id="UP000224902">
    <property type="component" value="Segment"/>
</dbReference>
<organism evidence="1 2">
    <name type="scientific">Rhodococcus phage Weasels2</name>
    <dbReference type="NCBI Taxonomy" id="1897437"/>
    <lineage>
        <taxon>Viruses</taxon>
        <taxon>Duplodnaviria</taxon>
        <taxon>Heunggongvirae</taxon>
        <taxon>Uroviricota</taxon>
        <taxon>Caudoviricetes</taxon>
        <taxon>Weaselvirus</taxon>
        <taxon>Weaselvirus weasel</taxon>
    </lineage>
</organism>